<dbReference type="AlphaFoldDB" id="A0A0F9S0K4"/>
<gene>
    <name evidence="1" type="ORF">LCGC14_0513970</name>
</gene>
<sequence>MTDAEKNKEEARIILECMKEWQNRTGTAQFTAHTWAELGTWACELLKHD</sequence>
<name>A0A0F9S0K4_9ZZZZ</name>
<reference evidence="1" key="1">
    <citation type="journal article" date="2015" name="Nature">
        <title>Complex archaea that bridge the gap between prokaryotes and eukaryotes.</title>
        <authorList>
            <person name="Spang A."/>
            <person name="Saw J.H."/>
            <person name="Jorgensen S.L."/>
            <person name="Zaremba-Niedzwiedzka K."/>
            <person name="Martijn J."/>
            <person name="Lind A.E."/>
            <person name="van Eijk R."/>
            <person name="Schleper C."/>
            <person name="Guy L."/>
            <person name="Ettema T.J."/>
        </authorList>
    </citation>
    <scope>NUCLEOTIDE SEQUENCE</scope>
</reference>
<evidence type="ECO:0000313" key="1">
    <source>
        <dbReference type="EMBL" id="KKN62260.1"/>
    </source>
</evidence>
<comment type="caution">
    <text evidence="1">The sequence shown here is derived from an EMBL/GenBank/DDBJ whole genome shotgun (WGS) entry which is preliminary data.</text>
</comment>
<accession>A0A0F9S0K4</accession>
<protein>
    <submittedName>
        <fullName evidence="1">Uncharacterized protein</fullName>
    </submittedName>
</protein>
<organism evidence="1">
    <name type="scientific">marine sediment metagenome</name>
    <dbReference type="NCBI Taxonomy" id="412755"/>
    <lineage>
        <taxon>unclassified sequences</taxon>
        <taxon>metagenomes</taxon>
        <taxon>ecological metagenomes</taxon>
    </lineage>
</organism>
<dbReference type="EMBL" id="LAZR01000631">
    <property type="protein sequence ID" value="KKN62260.1"/>
    <property type="molecule type" value="Genomic_DNA"/>
</dbReference>
<proteinExistence type="predicted"/>